<evidence type="ECO:0000256" key="5">
    <source>
        <dbReference type="ARBA" id="ARBA00022984"/>
    </source>
</evidence>
<evidence type="ECO:0000256" key="6">
    <source>
        <dbReference type="ARBA" id="ARBA00022989"/>
    </source>
</evidence>
<keyword evidence="7 8" id="KW-0472">Membrane</keyword>
<feature type="transmembrane region" description="Helical" evidence="8">
    <location>
        <begin position="171"/>
        <end position="192"/>
    </location>
</feature>
<dbReference type="NCBIfam" id="TIGR01695">
    <property type="entry name" value="murJ_mviN"/>
    <property type="match status" value="1"/>
</dbReference>
<feature type="transmembrane region" description="Helical" evidence="8">
    <location>
        <begin position="136"/>
        <end position="159"/>
    </location>
</feature>
<evidence type="ECO:0000256" key="4">
    <source>
        <dbReference type="ARBA" id="ARBA00022960"/>
    </source>
</evidence>
<keyword evidence="6 8" id="KW-1133">Transmembrane helix</keyword>
<feature type="transmembrane region" description="Helical" evidence="8">
    <location>
        <begin position="407"/>
        <end position="427"/>
    </location>
</feature>
<evidence type="ECO:0000313" key="10">
    <source>
        <dbReference type="Proteomes" id="UP001233314"/>
    </source>
</evidence>
<feature type="transmembrane region" description="Helical" evidence="8">
    <location>
        <begin position="439"/>
        <end position="458"/>
    </location>
</feature>
<dbReference type="InterPro" id="IPR004268">
    <property type="entry name" value="MurJ"/>
</dbReference>
<feature type="transmembrane region" description="Helical" evidence="8">
    <location>
        <begin position="249"/>
        <end position="270"/>
    </location>
</feature>
<dbReference type="InterPro" id="IPR051050">
    <property type="entry name" value="Lipid_II_flippase_MurJ/MviN"/>
</dbReference>
<dbReference type="Pfam" id="PF03023">
    <property type="entry name" value="MurJ"/>
    <property type="match status" value="1"/>
</dbReference>
<proteinExistence type="predicted"/>
<dbReference type="PRINTS" id="PR01806">
    <property type="entry name" value="VIRFACTRMVIN"/>
</dbReference>
<comment type="subcellular location">
    <subcellularLocation>
        <location evidence="1">Cell membrane</location>
        <topology evidence="1">Multi-pass membrane protein</topology>
    </subcellularLocation>
</comment>
<evidence type="ECO:0000256" key="2">
    <source>
        <dbReference type="ARBA" id="ARBA00022475"/>
    </source>
</evidence>
<keyword evidence="5" id="KW-0573">Peptidoglycan synthesis</keyword>
<gene>
    <name evidence="9" type="primary">murJ</name>
    <name evidence="9" type="ORF">Q5722_07435</name>
</gene>
<reference evidence="9 10" key="1">
    <citation type="submission" date="2023-07" db="EMBL/GenBank/DDBJ databases">
        <title>Nocardioides sp. nov WY-20 isolated from soil.</title>
        <authorList>
            <person name="Liu B."/>
            <person name="Wan Y."/>
        </authorList>
    </citation>
    <scope>NUCLEOTIDE SEQUENCE [LARGE SCALE GENOMIC DNA]</scope>
    <source>
        <strain evidence="9 10">WY-20</strain>
    </source>
</reference>
<keyword evidence="4" id="KW-0133">Cell shape</keyword>
<feature type="transmembrane region" description="Helical" evidence="8">
    <location>
        <begin position="375"/>
        <end position="395"/>
    </location>
</feature>
<protein>
    <submittedName>
        <fullName evidence="9">Murein biosynthesis integral membrane protein MurJ</fullName>
    </submittedName>
</protein>
<organism evidence="9 10">
    <name type="scientific">Nocardioides jiangxiensis</name>
    <dbReference type="NCBI Taxonomy" id="3064524"/>
    <lineage>
        <taxon>Bacteria</taxon>
        <taxon>Bacillati</taxon>
        <taxon>Actinomycetota</taxon>
        <taxon>Actinomycetes</taxon>
        <taxon>Propionibacteriales</taxon>
        <taxon>Nocardioidaceae</taxon>
        <taxon>Nocardioides</taxon>
    </lineage>
</organism>
<keyword evidence="10" id="KW-1185">Reference proteome</keyword>
<feature type="transmembrane region" description="Helical" evidence="8">
    <location>
        <begin position="30"/>
        <end position="48"/>
    </location>
</feature>
<feature type="transmembrane region" description="Helical" evidence="8">
    <location>
        <begin position="93"/>
        <end position="116"/>
    </location>
</feature>
<comment type="caution">
    <text evidence="9">The sequence shown here is derived from an EMBL/GenBank/DDBJ whole genome shotgun (WGS) entry which is preliminary data.</text>
</comment>
<dbReference type="EMBL" id="JAUQTA010000001">
    <property type="protein sequence ID" value="MDO7868200.1"/>
    <property type="molecule type" value="Genomic_DNA"/>
</dbReference>
<feature type="transmembrane region" description="Helical" evidence="8">
    <location>
        <begin position="470"/>
        <end position="492"/>
    </location>
</feature>
<feature type="transmembrane region" description="Helical" evidence="8">
    <location>
        <begin position="54"/>
        <end position="73"/>
    </location>
</feature>
<evidence type="ECO:0000313" key="9">
    <source>
        <dbReference type="EMBL" id="MDO7868200.1"/>
    </source>
</evidence>
<evidence type="ECO:0000256" key="7">
    <source>
        <dbReference type="ARBA" id="ARBA00023136"/>
    </source>
</evidence>
<sequence>MSETRSVIGNSAIMAAGTVVSRLSGYARSILLAAALGTALHADIFNIANSVPNILYVLLLGGVVNAVLVPQLVRAGRDDSDGGEAFTNRIITLAGLFLIAVTVILVVAAPAVMSLYLDSSYNDPALHDQRQSVIDFARYCLPQVFFYGMFVLIGQVLNARGSFAPMFWAPIANNVISIAILVGYLVWFGPAADPSGAYGPSQELLLGLGSTLGIAMQFFILLPYLRAVGFRYQPRFDFRGAGLGHTARLGLWTVLLIVASQVANLVVVRLASSGTASGALHSTGGTGYTIYSSASLLTLVPHSIVTVSLATAILPQLTRLAHDGDHAGMARTVNSSLRTALALVLPFVALLPVIATNLSSLVWGYGAAAKSYRDFEPTVVVLGFSLVFFTSHYLIVRGFYALERTQLVFWIQCVIALVNIVLAYVLVGRALAHSVSPALGLAYTGAYAVGAATAYGLLARRLGGLDTPRLVRFGVRMLLAILPALVVAWLVAGQLDGLIGDDPNKLEVIVFLGVVGGVYGLVFLGFARLFRIVEVTEMVQGFTRRIPGLR</sequence>
<dbReference type="PANTHER" id="PTHR47019:SF1">
    <property type="entry name" value="LIPID II FLIPPASE MURJ"/>
    <property type="match status" value="1"/>
</dbReference>
<name>A0ABT9B1C4_9ACTN</name>
<dbReference type="PANTHER" id="PTHR47019">
    <property type="entry name" value="LIPID II FLIPPASE MURJ"/>
    <property type="match status" value="1"/>
</dbReference>
<accession>A0ABT9B1C4</accession>
<evidence type="ECO:0000256" key="8">
    <source>
        <dbReference type="SAM" id="Phobius"/>
    </source>
</evidence>
<feature type="transmembrane region" description="Helical" evidence="8">
    <location>
        <begin position="508"/>
        <end position="530"/>
    </location>
</feature>
<feature type="transmembrane region" description="Helical" evidence="8">
    <location>
        <begin position="335"/>
        <end position="355"/>
    </location>
</feature>
<keyword evidence="3 8" id="KW-0812">Transmembrane</keyword>
<dbReference type="RefSeq" id="WP_305027575.1">
    <property type="nucleotide sequence ID" value="NZ_JAUQTA010000001.1"/>
</dbReference>
<keyword evidence="2" id="KW-1003">Cell membrane</keyword>
<feature type="transmembrane region" description="Helical" evidence="8">
    <location>
        <begin position="204"/>
        <end position="228"/>
    </location>
</feature>
<dbReference type="Proteomes" id="UP001233314">
    <property type="component" value="Unassembled WGS sequence"/>
</dbReference>
<evidence type="ECO:0000256" key="1">
    <source>
        <dbReference type="ARBA" id="ARBA00004651"/>
    </source>
</evidence>
<feature type="transmembrane region" description="Helical" evidence="8">
    <location>
        <begin position="290"/>
        <end position="314"/>
    </location>
</feature>
<evidence type="ECO:0000256" key="3">
    <source>
        <dbReference type="ARBA" id="ARBA00022692"/>
    </source>
</evidence>